<keyword evidence="2" id="KW-1185">Reference proteome</keyword>
<protein>
    <submittedName>
        <fullName evidence="1">Uncharacterized protein</fullName>
    </submittedName>
</protein>
<sequence>MTRILSTIFPFTDEHQQSIAATVLKKRQADELWHELNPSRIRHEVIIAKRPLQVLCTRVPVLYADFNVSEVVSGGKSLERIRVLNLLSSALLSLLQNFSLASITKADSMSTLMSVKSWHIVTPASIRVPGFHVETKSPKYQL</sequence>
<accession>A0AAE1A026</accession>
<dbReference type="Proteomes" id="UP001283361">
    <property type="component" value="Unassembled WGS sequence"/>
</dbReference>
<name>A0AAE1A026_9GAST</name>
<comment type="caution">
    <text evidence="1">The sequence shown here is derived from an EMBL/GenBank/DDBJ whole genome shotgun (WGS) entry which is preliminary data.</text>
</comment>
<reference evidence="1" key="1">
    <citation type="journal article" date="2023" name="G3 (Bethesda)">
        <title>A reference genome for the long-term kleptoplast-retaining sea slug Elysia crispata morphotype clarki.</title>
        <authorList>
            <person name="Eastman K.E."/>
            <person name="Pendleton A.L."/>
            <person name="Shaikh M.A."/>
            <person name="Suttiyut T."/>
            <person name="Ogas R."/>
            <person name="Tomko P."/>
            <person name="Gavelis G."/>
            <person name="Widhalm J.R."/>
            <person name="Wisecaver J.H."/>
        </authorList>
    </citation>
    <scope>NUCLEOTIDE SEQUENCE</scope>
    <source>
        <strain evidence="1">ECLA1</strain>
    </source>
</reference>
<evidence type="ECO:0000313" key="2">
    <source>
        <dbReference type="Proteomes" id="UP001283361"/>
    </source>
</evidence>
<dbReference type="EMBL" id="JAWDGP010002956">
    <property type="protein sequence ID" value="KAK3778432.1"/>
    <property type="molecule type" value="Genomic_DNA"/>
</dbReference>
<evidence type="ECO:0000313" key="1">
    <source>
        <dbReference type="EMBL" id="KAK3778432.1"/>
    </source>
</evidence>
<organism evidence="1 2">
    <name type="scientific">Elysia crispata</name>
    <name type="common">lettuce slug</name>
    <dbReference type="NCBI Taxonomy" id="231223"/>
    <lineage>
        <taxon>Eukaryota</taxon>
        <taxon>Metazoa</taxon>
        <taxon>Spiralia</taxon>
        <taxon>Lophotrochozoa</taxon>
        <taxon>Mollusca</taxon>
        <taxon>Gastropoda</taxon>
        <taxon>Heterobranchia</taxon>
        <taxon>Euthyneura</taxon>
        <taxon>Panpulmonata</taxon>
        <taxon>Sacoglossa</taxon>
        <taxon>Placobranchoidea</taxon>
        <taxon>Plakobranchidae</taxon>
        <taxon>Elysia</taxon>
    </lineage>
</organism>
<dbReference type="AlphaFoldDB" id="A0AAE1A026"/>
<proteinExistence type="predicted"/>
<gene>
    <name evidence="1" type="ORF">RRG08_014059</name>
</gene>